<dbReference type="Proteomes" id="UP000636960">
    <property type="component" value="Unassembled WGS sequence"/>
</dbReference>
<dbReference type="EMBL" id="BOMV01000012">
    <property type="protein sequence ID" value="GIE94289.1"/>
    <property type="molecule type" value="Genomic_DNA"/>
</dbReference>
<dbReference type="InterPro" id="IPR008979">
    <property type="entry name" value="Galactose-bd-like_sf"/>
</dbReference>
<evidence type="ECO:0000256" key="2">
    <source>
        <dbReference type="ARBA" id="ARBA00004613"/>
    </source>
</evidence>
<gene>
    <name evidence="10" type="ORF">Ari01nite_17540</name>
</gene>
<reference evidence="10" key="1">
    <citation type="submission" date="2021-01" db="EMBL/GenBank/DDBJ databases">
        <title>Whole genome shotgun sequence of Actinoplanes rishiriensis NBRC 108556.</title>
        <authorList>
            <person name="Komaki H."/>
            <person name="Tamura T."/>
        </authorList>
    </citation>
    <scope>NUCLEOTIDE SEQUENCE</scope>
    <source>
        <strain evidence="10">NBRC 108556</strain>
    </source>
</reference>
<feature type="domain" description="Glycoside hydrolase family 5" evidence="9">
    <location>
        <begin position="32"/>
        <end position="337"/>
    </location>
</feature>
<comment type="subcellular location">
    <subcellularLocation>
        <location evidence="2">Secreted</location>
    </subcellularLocation>
</comment>
<protein>
    <recommendedName>
        <fullName evidence="3">mannan endo-1,4-beta-mannosidase</fullName>
        <ecNumber evidence="3">3.2.1.78</ecNumber>
    </recommendedName>
</protein>
<dbReference type="Gene3D" id="2.60.120.260">
    <property type="entry name" value="Galactose-binding domain-like"/>
    <property type="match status" value="1"/>
</dbReference>
<keyword evidence="7" id="KW-0326">Glycosidase</keyword>
<evidence type="ECO:0000256" key="4">
    <source>
        <dbReference type="ARBA" id="ARBA00022525"/>
    </source>
</evidence>
<evidence type="ECO:0000256" key="3">
    <source>
        <dbReference type="ARBA" id="ARBA00012706"/>
    </source>
</evidence>
<evidence type="ECO:0000313" key="11">
    <source>
        <dbReference type="Proteomes" id="UP000636960"/>
    </source>
</evidence>
<dbReference type="PANTHER" id="PTHR31451">
    <property type="match status" value="1"/>
</dbReference>
<keyword evidence="4" id="KW-0964">Secreted</keyword>
<comment type="caution">
    <text evidence="10">The sequence shown here is derived from an EMBL/GenBank/DDBJ whole genome shotgun (WGS) entry which is preliminary data.</text>
</comment>
<dbReference type="SUPFAM" id="SSF51445">
    <property type="entry name" value="(Trans)glycosidases"/>
    <property type="match status" value="1"/>
</dbReference>
<evidence type="ECO:0000256" key="5">
    <source>
        <dbReference type="ARBA" id="ARBA00022729"/>
    </source>
</evidence>
<evidence type="ECO:0000313" key="10">
    <source>
        <dbReference type="EMBL" id="GIE94289.1"/>
    </source>
</evidence>
<evidence type="ECO:0000259" key="9">
    <source>
        <dbReference type="Pfam" id="PF26410"/>
    </source>
</evidence>
<dbReference type="GO" id="GO:0016985">
    <property type="term" value="F:mannan endo-1,4-beta-mannosidase activity"/>
    <property type="evidence" value="ECO:0007669"/>
    <property type="project" value="TreeGrafter"/>
</dbReference>
<sequence>MKLRTRGAVVLATALLSTMAAVPASAAPASSSFVTRSGNRLLLAGKPFRFAGTNNYYLHYQSAVARDNVIDKAAASGFTVLRTWGWFDTGTADGTNPTAGSQNGVYFQYWDGTGHPKYNDGPDGLERLDAVVAKAKEAGVRLVIPFTNNWGDFGGMDRYVEWAGGSYHDDFYTDATIRGWFRDYIAHVLNRTNTITGIQYKNDPTIMAWDLANEPRCVGSGRYPRSSTCTTDTVTAWADEMSTFIKSVDRKHLVTAGDEGFFNDQPGGDDWTHNGADGVDTVRLASLKNIDLMSYHLYPDHWGKTTEWSTQYILDHAAAARRIGKPVMLGEFGLKDKTRRNAVYQEWTDAVTASGQAGALYWILSDKMEDGSLYGDYDGFTTYCPSPVCTTLGNFSKRIRGLASTFPPVADDDGATVEFGTTATVAALANDIVYRPATRVVPSTVRLSATAVTGGTFAAAADGTVSFVPADGFYGRASTTYTVADNRGRRSAPATITVTVKPEPGAALKLFDFESGVQGWAPANFNPDAGTTATSTEFKADGAQSLRLTGTAGGWFGTQLAEPIDLSKRATLTFASPSNNGSFAVSFQTGDAWTWCQGDAHPTGEGIYALDLTALAPGCPTINVVHTMNLYIGGGQDQWIDAVTVL</sequence>
<dbReference type="SUPFAM" id="SSF49785">
    <property type="entry name" value="Galactose-binding domain-like"/>
    <property type="match status" value="1"/>
</dbReference>
<dbReference type="EC" id="3.2.1.78" evidence="3"/>
<proteinExistence type="predicted"/>
<evidence type="ECO:0000256" key="7">
    <source>
        <dbReference type="ARBA" id="ARBA00023295"/>
    </source>
</evidence>
<dbReference type="RefSeq" id="WP_203780605.1">
    <property type="nucleotide sequence ID" value="NZ_BOMV01000012.1"/>
</dbReference>
<dbReference type="Gene3D" id="2.60.40.2810">
    <property type="match status" value="1"/>
</dbReference>
<evidence type="ECO:0000256" key="6">
    <source>
        <dbReference type="ARBA" id="ARBA00022801"/>
    </source>
</evidence>
<dbReference type="Pfam" id="PF17963">
    <property type="entry name" value="Big_9"/>
    <property type="match status" value="1"/>
</dbReference>
<dbReference type="GO" id="GO:0005576">
    <property type="term" value="C:extracellular region"/>
    <property type="evidence" value="ECO:0007669"/>
    <property type="project" value="UniProtKB-SubCell"/>
</dbReference>
<dbReference type="InterPro" id="IPR017853">
    <property type="entry name" value="GH"/>
</dbReference>
<evidence type="ECO:0000256" key="8">
    <source>
        <dbReference type="SAM" id="SignalP"/>
    </source>
</evidence>
<evidence type="ECO:0000256" key="1">
    <source>
        <dbReference type="ARBA" id="ARBA00001678"/>
    </source>
</evidence>
<comment type="catalytic activity">
    <reaction evidence="1">
        <text>Random hydrolysis of (1-&gt;4)-beta-D-mannosidic linkages in mannans, galactomannans and glucomannans.</text>
        <dbReference type="EC" id="3.2.1.78"/>
    </reaction>
</comment>
<dbReference type="PANTHER" id="PTHR31451:SF39">
    <property type="entry name" value="MANNAN ENDO-1,4-BETA-MANNOSIDASE 1"/>
    <property type="match status" value="1"/>
</dbReference>
<accession>A0A919JVG0</accession>
<feature type="chain" id="PRO_5038124539" description="mannan endo-1,4-beta-mannosidase" evidence="8">
    <location>
        <begin position="27"/>
        <end position="646"/>
    </location>
</feature>
<dbReference type="Gene3D" id="3.20.20.80">
    <property type="entry name" value="Glycosidases"/>
    <property type="match status" value="1"/>
</dbReference>
<name>A0A919JVG0_9ACTN</name>
<dbReference type="InterPro" id="IPR045053">
    <property type="entry name" value="MAN-like"/>
</dbReference>
<feature type="signal peptide" evidence="8">
    <location>
        <begin position="1"/>
        <end position="26"/>
    </location>
</feature>
<keyword evidence="6" id="KW-0378">Hydrolase</keyword>
<organism evidence="10 11">
    <name type="scientific">Paractinoplanes rishiriensis</name>
    <dbReference type="NCBI Taxonomy" id="1050105"/>
    <lineage>
        <taxon>Bacteria</taxon>
        <taxon>Bacillati</taxon>
        <taxon>Actinomycetota</taxon>
        <taxon>Actinomycetes</taxon>
        <taxon>Micromonosporales</taxon>
        <taxon>Micromonosporaceae</taxon>
        <taxon>Paractinoplanes</taxon>
    </lineage>
</organism>
<dbReference type="InterPro" id="IPR001547">
    <property type="entry name" value="Glyco_hydro_5"/>
</dbReference>
<dbReference type="AlphaFoldDB" id="A0A919JVG0"/>
<dbReference type="Pfam" id="PF26410">
    <property type="entry name" value="GH5_mannosidase"/>
    <property type="match status" value="1"/>
</dbReference>
<dbReference type="GO" id="GO:0000272">
    <property type="term" value="P:polysaccharide catabolic process"/>
    <property type="evidence" value="ECO:0007669"/>
    <property type="project" value="InterPro"/>
</dbReference>
<keyword evidence="11" id="KW-1185">Reference proteome</keyword>
<keyword evidence="5 8" id="KW-0732">Signal</keyword>